<proteinExistence type="predicted"/>
<dbReference type="KEGG" id="bbis:104986126"/>
<keyword evidence="2" id="KW-1185">Reference proteome</keyword>
<dbReference type="RefSeq" id="XP_010834892.1">
    <property type="nucleotide sequence ID" value="XM_010836590.1"/>
</dbReference>
<reference evidence="3" key="1">
    <citation type="submission" date="2025-08" db="UniProtKB">
        <authorList>
            <consortium name="RefSeq"/>
        </authorList>
    </citation>
    <scope>IDENTIFICATION</scope>
    <source>
        <tissue evidence="3">Blood</tissue>
    </source>
</reference>
<evidence type="ECO:0000313" key="2">
    <source>
        <dbReference type="Proteomes" id="UP000515208"/>
    </source>
</evidence>
<evidence type="ECO:0000256" key="1">
    <source>
        <dbReference type="SAM" id="MobiDB-lite"/>
    </source>
</evidence>
<dbReference type="GeneID" id="104986126"/>
<sequence length="300" mass="32138">MGDRAWARGKGGHLDSGCLLGSELVPGLGGRGAPAVPEVMSMFRMRGLRAGSEGTRLRSRRFSWALGERPPGTVWNRKWGIAPGVGAFGRTGSDPCPGVLGPPAGGGGGSGSDPNARRRRPLRRRDGTFNYSPDVYCSKYDEASGVCPDGDEPLVLVGRFVSQCGKDRVRLGDSPCRGQTDFAALPALITAQFSELPALEPTLTRCPYLHRTTGDTERKYHLRYYKTGTCIHETDARGHCVKNGLHCAFGLFRGLDFIPKEKVTRCCPADLGMGSSGVLGAQLSGLLGFESRRPSQDGRA</sequence>
<name>A0A6P3H6Q7_BISBB</name>
<protein>
    <submittedName>
        <fullName evidence="3">Uncharacterized protein LOC104986126</fullName>
    </submittedName>
</protein>
<organism evidence="2 3">
    <name type="scientific">Bison bison bison</name>
    <name type="common">North American plains bison</name>
    <dbReference type="NCBI Taxonomy" id="43346"/>
    <lineage>
        <taxon>Eukaryota</taxon>
        <taxon>Metazoa</taxon>
        <taxon>Chordata</taxon>
        <taxon>Craniata</taxon>
        <taxon>Vertebrata</taxon>
        <taxon>Euteleostomi</taxon>
        <taxon>Mammalia</taxon>
        <taxon>Eutheria</taxon>
        <taxon>Laurasiatheria</taxon>
        <taxon>Artiodactyla</taxon>
        <taxon>Ruminantia</taxon>
        <taxon>Pecora</taxon>
        <taxon>Bovidae</taxon>
        <taxon>Bovinae</taxon>
        <taxon>Bison</taxon>
    </lineage>
</organism>
<accession>A0A6P3H6Q7</accession>
<dbReference type="AlphaFoldDB" id="A0A6P3H6Q7"/>
<dbReference type="Proteomes" id="UP000515208">
    <property type="component" value="Unplaced"/>
</dbReference>
<evidence type="ECO:0000313" key="3">
    <source>
        <dbReference type="RefSeq" id="XP_010834892.1"/>
    </source>
</evidence>
<feature type="region of interest" description="Disordered" evidence="1">
    <location>
        <begin position="92"/>
        <end position="127"/>
    </location>
</feature>
<gene>
    <name evidence="3" type="primary">LOC104986126</name>
</gene>
<dbReference type="Pfam" id="PF25427">
    <property type="entry name" value="zf-CCCH_UNK"/>
    <property type="match status" value="1"/>
</dbReference>